<evidence type="ECO:0000256" key="2">
    <source>
        <dbReference type="ARBA" id="ARBA00022692"/>
    </source>
</evidence>
<dbReference type="GO" id="GO:0005886">
    <property type="term" value="C:plasma membrane"/>
    <property type="evidence" value="ECO:0007669"/>
    <property type="project" value="TreeGrafter"/>
</dbReference>
<keyword evidence="2 5" id="KW-0812">Transmembrane</keyword>
<name>A0A2P6MZT4_9EUKA</name>
<protein>
    <recommendedName>
        <fullName evidence="6">Major facilitator superfamily (MFS) profile domain-containing protein</fullName>
    </recommendedName>
</protein>
<dbReference type="InterPro" id="IPR011701">
    <property type="entry name" value="MFS"/>
</dbReference>
<dbReference type="SUPFAM" id="SSF103473">
    <property type="entry name" value="MFS general substrate transporter"/>
    <property type="match status" value="1"/>
</dbReference>
<evidence type="ECO:0000313" key="7">
    <source>
        <dbReference type="EMBL" id="PRP77215.1"/>
    </source>
</evidence>
<feature type="transmembrane region" description="Helical" evidence="5">
    <location>
        <begin position="6"/>
        <end position="24"/>
    </location>
</feature>
<feature type="transmembrane region" description="Helical" evidence="5">
    <location>
        <begin position="412"/>
        <end position="439"/>
    </location>
</feature>
<feature type="transmembrane region" description="Helical" evidence="5">
    <location>
        <begin position="556"/>
        <end position="580"/>
    </location>
</feature>
<feature type="transmembrane region" description="Helical" evidence="5">
    <location>
        <begin position="524"/>
        <end position="544"/>
    </location>
</feature>
<sequence length="631" mass="70586">MELLPYWLFIVTALSFFGASLGFFSPETLKKQQFVGRPDLVTPLTGRLFGVWTLLSGVVRCTCAFNPHERGLYIVTVFTFLIALGFFVHELLVQRTMRLRTSLSPFIVARSSADIEECNPVVCSLTPHYHSKSYHLTAPDLMKQDEAIAMEEVKIPLYPPTNNPQQYVVTWDGPNDPANPQNWSYFTKTRITIQLGFTTMASTLASSIFSSTFQVLSVDYDIPVEVTILGISLFILGYAVGPLCWAPLSELMGRRISIFAPFFVFALMSIGTATAHDPAGIFLTRFFAGCFASAPVSNVGGALSDMWNQKQRGTAILMYSCAVVGGPCVGPLLGAAITNSYLGWTEWIVVIYAFFMFAMGVLFIPETFAPVILRKKAQTLRIETQCWQVHSKAEEISPTPRDLFTKYFARPILLLIFEPIVTCFCIYISFVYATLYLFFEAYPIVFREIRGWEPVPASLPFLAILVGIIVAVIGQKLYQPVYERAVDANGGRAEPEARMPPMMLASILYPVGIFWFAWTSTPEYHWILPVLASAVIGAGFIVIFQQSMSYLIDTYLQFAASVTASQTFLRSLLAAGFPLFALPMYHNLGVNWASSLIGFLATLMMPFPFVMYFFGARIRKWSKERKSKIPT</sequence>
<feature type="transmembrane region" description="Helical" evidence="5">
    <location>
        <begin position="195"/>
        <end position="216"/>
    </location>
</feature>
<dbReference type="Pfam" id="PF07690">
    <property type="entry name" value="MFS_1"/>
    <property type="match status" value="1"/>
</dbReference>
<dbReference type="EMBL" id="MDYQ01000274">
    <property type="protein sequence ID" value="PRP77215.1"/>
    <property type="molecule type" value="Genomic_DNA"/>
</dbReference>
<evidence type="ECO:0000259" key="6">
    <source>
        <dbReference type="PROSITE" id="PS50850"/>
    </source>
</evidence>
<dbReference type="InterPro" id="IPR005352">
    <property type="entry name" value="Erg28"/>
</dbReference>
<feature type="transmembrane region" description="Helical" evidence="5">
    <location>
        <begin position="349"/>
        <end position="373"/>
    </location>
</feature>
<dbReference type="InParanoid" id="A0A2P6MZT4"/>
<dbReference type="AlphaFoldDB" id="A0A2P6MZT4"/>
<feature type="domain" description="Major facilitator superfamily (MFS) profile" evidence="6">
    <location>
        <begin position="191"/>
        <end position="619"/>
    </location>
</feature>
<proteinExistence type="predicted"/>
<keyword evidence="8" id="KW-1185">Reference proteome</keyword>
<feature type="transmembrane region" description="Helical" evidence="5">
    <location>
        <begin position="592"/>
        <end position="615"/>
    </location>
</feature>
<feature type="transmembrane region" description="Helical" evidence="5">
    <location>
        <begin position="71"/>
        <end position="93"/>
    </location>
</feature>
<dbReference type="CDD" id="cd17323">
    <property type="entry name" value="MFS_Tpo1_MDR_like"/>
    <property type="match status" value="1"/>
</dbReference>
<keyword evidence="3 5" id="KW-1133">Transmembrane helix</keyword>
<keyword evidence="4 5" id="KW-0472">Membrane</keyword>
<reference evidence="7 8" key="1">
    <citation type="journal article" date="2018" name="Genome Biol. Evol.">
        <title>Multiple Roots of Fruiting Body Formation in Amoebozoa.</title>
        <authorList>
            <person name="Hillmann F."/>
            <person name="Forbes G."/>
            <person name="Novohradska S."/>
            <person name="Ferling I."/>
            <person name="Riege K."/>
            <person name="Groth M."/>
            <person name="Westermann M."/>
            <person name="Marz M."/>
            <person name="Spaller T."/>
            <person name="Winckler T."/>
            <person name="Schaap P."/>
            <person name="Glockner G."/>
        </authorList>
    </citation>
    <scope>NUCLEOTIDE SEQUENCE [LARGE SCALE GENOMIC DNA]</scope>
    <source>
        <strain evidence="7 8">Jena</strain>
    </source>
</reference>
<dbReference type="PANTHER" id="PTHR23502:SF49">
    <property type="entry name" value="MAJOR FACILITATOR SUPERFAMILY (MFS) PROFILE DOMAIN-CONTAINING PROTEIN"/>
    <property type="match status" value="1"/>
</dbReference>
<gene>
    <name evidence="7" type="ORF">PROFUN_15767</name>
</gene>
<dbReference type="STRING" id="1890364.A0A2P6MZT4"/>
<evidence type="ECO:0000256" key="4">
    <source>
        <dbReference type="ARBA" id="ARBA00023136"/>
    </source>
</evidence>
<dbReference type="InterPro" id="IPR020846">
    <property type="entry name" value="MFS_dom"/>
</dbReference>
<dbReference type="Gene3D" id="1.20.1250.20">
    <property type="entry name" value="MFS general substrate transporter like domains"/>
    <property type="match status" value="1"/>
</dbReference>
<evidence type="ECO:0000256" key="1">
    <source>
        <dbReference type="ARBA" id="ARBA00004141"/>
    </source>
</evidence>
<feature type="transmembrane region" description="Helical" evidence="5">
    <location>
        <begin position="228"/>
        <end position="246"/>
    </location>
</feature>
<comment type="caution">
    <text evidence="7">The sequence shown here is derived from an EMBL/GenBank/DDBJ whole genome shotgun (WGS) entry which is preliminary data.</text>
</comment>
<comment type="subcellular location">
    <subcellularLocation>
        <location evidence="1">Membrane</location>
        <topology evidence="1">Multi-pass membrane protein</topology>
    </subcellularLocation>
</comment>
<evidence type="ECO:0000256" key="3">
    <source>
        <dbReference type="ARBA" id="ARBA00022989"/>
    </source>
</evidence>
<feature type="transmembrane region" description="Helical" evidence="5">
    <location>
        <begin position="282"/>
        <end position="304"/>
    </location>
</feature>
<dbReference type="PANTHER" id="PTHR23502">
    <property type="entry name" value="MAJOR FACILITATOR SUPERFAMILY"/>
    <property type="match status" value="1"/>
</dbReference>
<dbReference type="InterPro" id="IPR036259">
    <property type="entry name" value="MFS_trans_sf"/>
</dbReference>
<dbReference type="GO" id="GO:0022857">
    <property type="term" value="F:transmembrane transporter activity"/>
    <property type="evidence" value="ECO:0007669"/>
    <property type="project" value="InterPro"/>
</dbReference>
<dbReference type="OrthoDB" id="9986881at2759"/>
<feature type="transmembrane region" description="Helical" evidence="5">
    <location>
        <begin position="499"/>
        <end position="518"/>
    </location>
</feature>
<evidence type="ECO:0000313" key="8">
    <source>
        <dbReference type="Proteomes" id="UP000241769"/>
    </source>
</evidence>
<feature type="transmembrane region" description="Helical" evidence="5">
    <location>
        <begin position="316"/>
        <end position="337"/>
    </location>
</feature>
<dbReference type="Pfam" id="PF03694">
    <property type="entry name" value="Erg28"/>
    <property type="match status" value="1"/>
</dbReference>
<dbReference type="PROSITE" id="PS50850">
    <property type="entry name" value="MFS"/>
    <property type="match status" value="1"/>
</dbReference>
<evidence type="ECO:0000256" key="5">
    <source>
        <dbReference type="SAM" id="Phobius"/>
    </source>
</evidence>
<feature type="transmembrane region" description="Helical" evidence="5">
    <location>
        <begin position="459"/>
        <end position="478"/>
    </location>
</feature>
<accession>A0A2P6MZT4</accession>
<feature type="transmembrane region" description="Helical" evidence="5">
    <location>
        <begin position="258"/>
        <end position="276"/>
    </location>
</feature>
<organism evidence="7 8">
    <name type="scientific">Planoprotostelium fungivorum</name>
    <dbReference type="NCBI Taxonomy" id="1890364"/>
    <lineage>
        <taxon>Eukaryota</taxon>
        <taxon>Amoebozoa</taxon>
        <taxon>Evosea</taxon>
        <taxon>Variosea</taxon>
        <taxon>Cavosteliida</taxon>
        <taxon>Cavosteliaceae</taxon>
        <taxon>Planoprotostelium</taxon>
    </lineage>
</organism>
<dbReference type="FunFam" id="1.20.1250.20:FF:000011">
    <property type="entry name" value="MFS multidrug transporter, putative"/>
    <property type="match status" value="1"/>
</dbReference>
<dbReference type="Proteomes" id="UP000241769">
    <property type="component" value="Unassembled WGS sequence"/>
</dbReference>